<name>A0A2T7SXD7_9ACTN</name>
<evidence type="ECO:0000313" key="1">
    <source>
        <dbReference type="EMBL" id="PVE07578.1"/>
    </source>
</evidence>
<dbReference type="STRING" id="1440053.GCA_000718095_04122"/>
<proteinExistence type="predicted"/>
<keyword evidence="2" id="KW-1185">Reference proteome</keyword>
<organism evidence="1 2">
    <name type="scientific">Streptomyces scopuliridis RB72</name>
    <dbReference type="NCBI Taxonomy" id="1440053"/>
    <lineage>
        <taxon>Bacteria</taxon>
        <taxon>Bacillati</taxon>
        <taxon>Actinomycetota</taxon>
        <taxon>Actinomycetes</taxon>
        <taxon>Kitasatosporales</taxon>
        <taxon>Streptomycetaceae</taxon>
        <taxon>Streptomyces</taxon>
    </lineage>
</organism>
<evidence type="ECO:0008006" key="3">
    <source>
        <dbReference type="Google" id="ProtNLM"/>
    </source>
</evidence>
<accession>A0A2T7SXD7</accession>
<dbReference type="OrthoDB" id="530515at2"/>
<gene>
    <name evidence="1" type="ORF">Y717_22335</name>
</gene>
<reference evidence="1 2" key="1">
    <citation type="submission" date="2013-12" db="EMBL/GenBank/DDBJ databases">
        <title>Annotated genome of Streptomyces scopuliridis.</title>
        <authorList>
            <person name="Olson J.B."/>
        </authorList>
    </citation>
    <scope>NUCLEOTIDE SEQUENCE [LARGE SCALE GENOMIC DNA]</scope>
    <source>
        <strain evidence="1 2">RB72</strain>
    </source>
</reference>
<evidence type="ECO:0000313" key="2">
    <source>
        <dbReference type="Proteomes" id="UP000245992"/>
    </source>
</evidence>
<dbReference type="GeneID" id="95546156"/>
<dbReference type="Proteomes" id="UP000245992">
    <property type="component" value="Unassembled WGS sequence"/>
</dbReference>
<dbReference type="AlphaFoldDB" id="A0A2T7SXD7"/>
<protein>
    <recommendedName>
        <fullName evidence="3">Bacterial Pleckstrin homology domain-containing protein</fullName>
    </recommendedName>
</protein>
<dbReference type="EMBL" id="AZSP01000273">
    <property type="protein sequence ID" value="PVE07578.1"/>
    <property type="molecule type" value="Genomic_DNA"/>
</dbReference>
<sequence length="122" mass="13352">MAEMKVSGAELTVEFSRREQTWLHRSSLTVPLASVRQVTRVDRPLSVARGSRNGLVVSGFAKIGFWGVMVGPRQLVAAYRGKPGLHILLDRTPDGEKVDELVLSLDDADQLAELVGQRLGKS</sequence>
<comment type="caution">
    <text evidence="1">The sequence shown here is derived from an EMBL/GenBank/DDBJ whole genome shotgun (WGS) entry which is preliminary data.</text>
</comment>
<dbReference type="RefSeq" id="WP_030353148.1">
    <property type="nucleotide sequence ID" value="NZ_AZSP01000273.1"/>
</dbReference>